<dbReference type="InterPro" id="IPR037923">
    <property type="entry name" value="HTH-like"/>
</dbReference>
<name>A0A367FZZ8_9FIRM</name>
<dbReference type="PRINTS" id="PR00032">
    <property type="entry name" value="HTHARAC"/>
</dbReference>
<dbReference type="Gene3D" id="2.60.120.280">
    <property type="entry name" value="Regulatory protein AraC"/>
    <property type="match status" value="1"/>
</dbReference>
<dbReference type="Pfam" id="PF12833">
    <property type="entry name" value="HTH_18"/>
    <property type="match status" value="1"/>
</dbReference>
<keyword evidence="1" id="KW-0805">Transcription regulation</keyword>
<evidence type="ECO:0000313" key="6">
    <source>
        <dbReference type="Proteomes" id="UP000253208"/>
    </source>
</evidence>
<dbReference type="PROSITE" id="PS01124">
    <property type="entry name" value="HTH_ARAC_FAMILY_2"/>
    <property type="match status" value="1"/>
</dbReference>
<evidence type="ECO:0000256" key="1">
    <source>
        <dbReference type="ARBA" id="ARBA00023015"/>
    </source>
</evidence>
<dbReference type="GO" id="GO:0003700">
    <property type="term" value="F:DNA-binding transcription factor activity"/>
    <property type="evidence" value="ECO:0007669"/>
    <property type="project" value="InterPro"/>
</dbReference>
<dbReference type="EMBL" id="PSQG01000010">
    <property type="protein sequence ID" value="RCH44032.1"/>
    <property type="molecule type" value="Genomic_DNA"/>
</dbReference>
<dbReference type="SUPFAM" id="SSF46689">
    <property type="entry name" value="Homeodomain-like"/>
    <property type="match status" value="2"/>
</dbReference>
<dbReference type="SMART" id="SM00342">
    <property type="entry name" value="HTH_ARAC"/>
    <property type="match status" value="1"/>
</dbReference>
<dbReference type="PANTHER" id="PTHR43280">
    <property type="entry name" value="ARAC-FAMILY TRANSCRIPTIONAL REGULATOR"/>
    <property type="match status" value="1"/>
</dbReference>
<dbReference type="InterPro" id="IPR018060">
    <property type="entry name" value="HTH_AraC"/>
</dbReference>
<dbReference type="InterPro" id="IPR003313">
    <property type="entry name" value="AraC-bd"/>
</dbReference>
<dbReference type="PANTHER" id="PTHR43280:SF2">
    <property type="entry name" value="HTH-TYPE TRANSCRIPTIONAL REGULATOR EXSA"/>
    <property type="match status" value="1"/>
</dbReference>
<dbReference type="RefSeq" id="WP_015526109.1">
    <property type="nucleotide sequence ID" value="NZ_PSQG01000010.1"/>
</dbReference>
<organism evidence="5 6">
    <name type="scientific">Blautia obeum</name>
    <dbReference type="NCBI Taxonomy" id="40520"/>
    <lineage>
        <taxon>Bacteria</taxon>
        <taxon>Bacillati</taxon>
        <taxon>Bacillota</taxon>
        <taxon>Clostridia</taxon>
        <taxon>Lachnospirales</taxon>
        <taxon>Lachnospiraceae</taxon>
        <taxon>Blautia</taxon>
    </lineage>
</organism>
<evidence type="ECO:0000256" key="3">
    <source>
        <dbReference type="ARBA" id="ARBA00023163"/>
    </source>
</evidence>
<dbReference type="GO" id="GO:0043565">
    <property type="term" value="F:sequence-specific DNA binding"/>
    <property type="evidence" value="ECO:0007669"/>
    <property type="project" value="InterPro"/>
</dbReference>
<dbReference type="InterPro" id="IPR009057">
    <property type="entry name" value="Homeodomain-like_sf"/>
</dbReference>
<dbReference type="Gene3D" id="1.10.10.60">
    <property type="entry name" value="Homeodomain-like"/>
    <property type="match status" value="2"/>
</dbReference>
<sequence>MSIYFRNTPVSAPFMFESLGNHWNQVNIFRPDGYPYYHYLQTEKGTGRIEVRGKFYTLGANEGILIAPGVPHSYHRESTSWTTMFATFTGTLAGSIPSMTDNQEVILIEKEQGASIRKMISSTLRKYHQPTPDMKSLSSDCYNFLMNFTDCAASPKIQDNPLYQRYVIPVIKEIETGYQQDITAAQLSRSVFVSPQYLSRLFRRFMGCSVYEYVTMYRISRARELLLSRPDMKIQDVAGASGFSDASHFIAMFRKVTGTTPLDFRKMY</sequence>
<dbReference type="SUPFAM" id="SSF51215">
    <property type="entry name" value="Regulatory protein AraC"/>
    <property type="match status" value="1"/>
</dbReference>
<comment type="caution">
    <text evidence="5">The sequence shown here is derived from an EMBL/GenBank/DDBJ whole genome shotgun (WGS) entry which is preliminary data.</text>
</comment>
<feature type="domain" description="HTH araC/xylS-type" evidence="4">
    <location>
        <begin position="168"/>
        <end position="267"/>
    </location>
</feature>
<dbReference type="InterPro" id="IPR020449">
    <property type="entry name" value="Tscrpt_reg_AraC-type_HTH"/>
</dbReference>
<dbReference type="AlphaFoldDB" id="A0A367FZZ8"/>
<reference evidence="5 6" key="1">
    <citation type="submission" date="2018-02" db="EMBL/GenBank/DDBJ databases">
        <title>Complete genome sequencing of Faecalibacterium prausnitzii strains isolated from the human gut.</title>
        <authorList>
            <person name="Fitzgerald B.C."/>
            <person name="Shkoporov A.N."/>
            <person name="Ross P.R."/>
            <person name="Hill C."/>
        </authorList>
    </citation>
    <scope>NUCLEOTIDE SEQUENCE [LARGE SCALE GENOMIC DNA]</scope>
    <source>
        <strain evidence="5 6">APC942/31-1</strain>
    </source>
</reference>
<protein>
    <submittedName>
        <fullName evidence="5">AraC family transcriptional regulator</fullName>
    </submittedName>
</protein>
<evidence type="ECO:0000256" key="2">
    <source>
        <dbReference type="ARBA" id="ARBA00023125"/>
    </source>
</evidence>
<accession>A0A367FZZ8</accession>
<gene>
    <name evidence="5" type="ORF">C4886_08545</name>
</gene>
<dbReference type="Pfam" id="PF02311">
    <property type="entry name" value="AraC_binding"/>
    <property type="match status" value="1"/>
</dbReference>
<dbReference type="Proteomes" id="UP000253208">
    <property type="component" value="Unassembled WGS sequence"/>
</dbReference>
<evidence type="ECO:0000259" key="4">
    <source>
        <dbReference type="PROSITE" id="PS01124"/>
    </source>
</evidence>
<keyword evidence="3" id="KW-0804">Transcription</keyword>
<evidence type="ECO:0000313" key="5">
    <source>
        <dbReference type="EMBL" id="RCH44032.1"/>
    </source>
</evidence>
<keyword evidence="2" id="KW-0238">DNA-binding</keyword>
<proteinExistence type="predicted"/>